<dbReference type="InterPro" id="IPR046357">
    <property type="entry name" value="PPIase_dom_sf"/>
</dbReference>
<accession>A0A2N8KUG6</accession>
<keyword evidence="5 9" id="KW-0697">Rotamase</keyword>
<dbReference type="SUPFAM" id="SSF54534">
    <property type="entry name" value="FKBP-like"/>
    <property type="match status" value="1"/>
</dbReference>
<evidence type="ECO:0000256" key="9">
    <source>
        <dbReference type="PROSITE-ProRule" id="PRU00277"/>
    </source>
</evidence>
<dbReference type="Gene3D" id="3.10.50.40">
    <property type="match status" value="1"/>
</dbReference>
<protein>
    <recommendedName>
        <fullName evidence="9">peptidylprolyl isomerase</fullName>
        <ecNumber evidence="9">5.2.1.8</ecNumber>
    </recommendedName>
</protein>
<comment type="subcellular location">
    <subcellularLocation>
        <location evidence="2">Cytoplasm</location>
    </subcellularLocation>
</comment>
<dbReference type="GO" id="GO:0005737">
    <property type="term" value="C:cytoplasm"/>
    <property type="evidence" value="ECO:0007669"/>
    <property type="project" value="UniProtKB-SubCell"/>
</dbReference>
<dbReference type="RefSeq" id="WP_102769485.1">
    <property type="nucleotide sequence ID" value="NZ_CP124551.1"/>
</dbReference>
<organism evidence="11 12">
    <name type="scientific">Kinneretia aquatilis</name>
    <dbReference type="NCBI Taxonomy" id="2070761"/>
    <lineage>
        <taxon>Bacteria</taxon>
        <taxon>Pseudomonadati</taxon>
        <taxon>Pseudomonadota</taxon>
        <taxon>Betaproteobacteria</taxon>
        <taxon>Burkholderiales</taxon>
        <taxon>Sphaerotilaceae</taxon>
        <taxon>Roseateles</taxon>
    </lineage>
</organism>
<dbReference type="Proteomes" id="UP000235916">
    <property type="component" value="Unassembled WGS sequence"/>
</dbReference>
<evidence type="ECO:0000256" key="8">
    <source>
        <dbReference type="ARBA" id="ARBA00037071"/>
    </source>
</evidence>
<reference evidence="11 12" key="1">
    <citation type="submission" date="2018-01" db="EMBL/GenBank/DDBJ databases">
        <title>Draft genome sequence of Paucibacter aquatile CR182 isolated from freshwater of the Nakdong River.</title>
        <authorList>
            <person name="Choi A."/>
            <person name="Chung E.J."/>
        </authorList>
    </citation>
    <scope>NUCLEOTIDE SEQUENCE [LARGE SCALE GENOMIC DNA]</scope>
    <source>
        <strain evidence="11 12">CR182</strain>
    </source>
</reference>
<comment type="catalytic activity">
    <reaction evidence="1 9">
        <text>[protein]-peptidylproline (omega=180) = [protein]-peptidylproline (omega=0)</text>
        <dbReference type="Rhea" id="RHEA:16237"/>
        <dbReference type="Rhea" id="RHEA-COMP:10747"/>
        <dbReference type="Rhea" id="RHEA-COMP:10748"/>
        <dbReference type="ChEBI" id="CHEBI:83833"/>
        <dbReference type="ChEBI" id="CHEBI:83834"/>
        <dbReference type="EC" id="5.2.1.8"/>
    </reaction>
</comment>
<keyword evidence="12" id="KW-1185">Reference proteome</keyword>
<sequence length="174" mass="18620">MQISAPCVVSLSWRLEDAQGQLIDELAEPLEFFYGGSDLFAKVEEALAGQETGFEAAVALEPEHAFGDYDSNLVCFESRSLFPDGVEAGMQIEGLPEGAVTEDMPDGLIFTVTETYPEHVVLDGNHPLAGVGLRMYIKVRDVREATAEEIEAGSLGEAVFSVGMAGAPDGEPLH</sequence>
<evidence type="ECO:0000256" key="4">
    <source>
        <dbReference type="ARBA" id="ARBA00022490"/>
    </source>
</evidence>
<evidence type="ECO:0000259" key="10">
    <source>
        <dbReference type="PROSITE" id="PS50059"/>
    </source>
</evidence>
<comment type="caution">
    <text evidence="11">The sequence shown here is derived from an EMBL/GenBank/DDBJ whole genome shotgun (WGS) entry which is preliminary data.</text>
</comment>
<comment type="similarity">
    <text evidence="3">Belongs to the FKBP-type PPIase family.</text>
</comment>
<evidence type="ECO:0000256" key="7">
    <source>
        <dbReference type="ARBA" id="ARBA00023235"/>
    </source>
</evidence>
<proteinExistence type="inferred from homology"/>
<name>A0A2N8KUG6_9BURK</name>
<dbReference type="AlphaFoldDB" id="A0A2N8KUG6"/>
<evidence type="ECO:0000256" key="3">
    <source>
        <dbReference type="ARBA" id="ARBA00006577"/>
    </source>
</evidence>
<keyword evidence="6" id="KW-0143">Chaperone</keyword>
<dbReference type="GO" id="GO:0042026">
    <property type="term" value="P:protein refolding"/>
    <property type="evidence" value="ECO:0007669"/>
    <property type="project" value="UniProtKB-ARBA"/>
</dbReference>
<dbReference type="EMBL" id="POSP01000003">
    <property type="protein sequence ID" value="PND37096.1"/>
    <property type="molecule type" value="Genomic_DNA"/>
</dbReference>
<keyword evidence="4" id="KW-0963">Cytoplasm</keyword>
<dbReference type="PROSITE" id="PS50059">
    <property type="entry name" value="FKBP_PPIASE"/>
    <property type="match status" value="1"/>
</dbReference>
<evidence type="ECO:0000256" key="1">
    <source>
        <dbReference type="ARBA" id="ARBA00000971"/>
    </source>
</evidence>
<evidence type="ECO:0000256" key="6">
    <source>
        <dbReference type="ARBA" id="ARBA00023186"/>
    </source>
</evidence>
<evidence type="ECO:0000313" key="12">
    <source>
        <dbReference type="Proteomes" id="UP000235916"/>
    </source>
</evidence>
<gene>
    <name evidence="11" type="ORF">C1O66_05780</name>
</gene>
<dbReference type="PANTHER" id="PTHR47861:SF3">
    <property type="entry name" value="FKBP-TYPE PEPTIDYL-PROLYL CIS-TRANS ISOMERASE SLYD"/>
    <property type="match status" value="1"/>
</dbReference>
<evidence type="ECO:0000313" key="11">
    <source>
        <dbReference type="EMBL" id="PND37096.1"/>
    </source>
</evidence>
<dbReference type="OrthoDB" id="9808891at2"/>
<dbReference type="PANTHER" id="PTHR47861">
    <property type="entry name" value="FKBP-TYPE PEPTIDYL-PROLYL CIS-TRANS ISOMERASE SLYD"/>
    <property type="match status" value="1"/>
</dbReference>
<evidence type="ECO:0000256" key="5">
    <source>
        <dbReference type="ARBA" id="ARBA00023110"/>
    </source>
</evidence>
<evidence type="ECO:0000256" key="2">
    <source>
        <dbReference type="ARBA" id="ARBA00004496"/>
    </source>
</evidence>
<feature type="domain" description="PPIase FKBP-type" evidence="10">
    <location>
        <begin position="4"/>
        <end position="98"/>
    </location>
</feature>
<dbReference type="GO" id="GO:0003755">
    <property type="term" value="F:peptidyl-prolyl cis-trans isomerase activity"/>
    <property type="evidence" value="ECO:0007669"/>
    <property type="project" value="UniProtKB-KW"/>
</dbReference>
<keyword evidence="7 9" id="KW-0413">Isomerase</keyword>
<dbReference type="EC" id="5.2.1.8" evidence="9"/>
<comment type="function">
    <text evidence="8">Also involved in hydrogenase metallocenter assembly, probably by participating in the nickel insertion step. This function in hydrogenase biosynthesis requires chaperone activity and the presence of the metal-binding domain, but not PPIase activity.</text>
</comment>
<dbReference type="InterPro" id="IPR001179">
    <property type="entry name" value="PPIase_FKBP_dom"/>
</dbReference>